<dbReference type="InterPro" id="IPR036634">
    <property type="entry name" value="PRD_sf"/>
</dbReference>
<dbReference type="GO" id="GO:0009401">
    <property type="term" value="P:phosphoenolpyruvate-dependent sugar phosphotransferase system"/>
    <property type="evidence" value="ECO:0007669"/>
    <property type="project" value="InterPro"/>
</dbReference>
<dbReference type="SUPFAM" id="SSF52540">
    <property type="entry name" value="P-loop containing nucleoside triphosphate hydrolases"/>
    <property type="match status" value="1"/>
</dbReference>
<feature type="domain" description="PTS EIIA type-4" evidence="2">
    <location>
        <begin position="530"/>
        <end position="663"/>
    </location>
</feature>
<name>A0AA87DL50_9LACO</name>
<dbReference type="Gene3D" id="1.10.1790.10">
    <property type="entry name" value="PRD domain"/>
    <property type="match status" value="1"/>
</dbReference>
<proteinExistence type="predicted"/>
<evidence type="ECO:0000313" key="5">
    <source>
        <dbReference type="Proteomes" id="UP000003672"/>
    </source>
</evidence>
<gene>
    <name evidence="4" type="primary">pspF</name>
    <name evidence="4" type="ORF">HMPREF0514_11223</name>
</gene>
<sequence>MVGGNKMSTNKEKIYKYIQKQFLEDQKKGEDNGVETKEVSNFLNIKRSNASALLNQLIKEDLLKKSSTRPVHYYLSDRITHTAFDDVIGGRNSLSEAVKQAKAAINFPGGALPIHIIATPGSGTTYFSKILIRYAKEQKIIPINAPYHEINCKLLEDKPALLNEELFGKNDNNYFVSKYKNSVIMINHYEKLDTAQVYRINHALDQIQNKTGNLIILSTIPENKNKINLPIKIELPSFDQKPISEKLAIIEAMFEKQARNSGKPIITASDLILALAQHSYNYGFKSLSKLIVLASAKAYLRSLDDNKDTIYINTGDLPDTFVFNKTLDAKNYQKIQRLINNRENFVFKGNTLNSIDSIERKYESKLYEKIDSKYQDLSQEGLKAENIQQVVFNRVKELYSKYGFQDCHVEGNTNNQESLQELSKIVPKDIIDLTAGYLTEATKVLKRRFDSSIFYGLCLHINSIINLGTNNKHEISDQKVKQLKNTYSQEYTLTTAFVDRIEKRLHYSFDEEQKINLLMFLVEPKKSKKHPVVLYAMHGDGVAHYLSEVTNKLNDKDNSYSYDMQLNKKMDIVYKELRNLVININQDQGIIVIYDMGSFKDIFNRITDETNIPIRLINVPVTLVGLEVARRAVNTTNIDDIYHDVLSNLQTWNSNTTNNKQNMIITLCHTGEGGAVQLKDYIEQYSHLDFTVKAMSISDRAVLAKNVQDLRKVYNIRSFIGTYNPNLFRIPFISITKIFENSHKDLDKILSFIPVHSTSSIYDRIYDYYQNELKYTHVDQLKETMPQVIDALNEQYELDENQLIGVFTHIVGIIENALAGKKRQQINLSEKKIEYLRTDFDYLQNVLKILERKFNIVFNNSDLYTIVAILRKL</sequence>
<dbReference type="SUPFAM" id="SSF63520">
    <property type="entry name" value="PTS-regulatory domain, PRD"/>
    <property type="match status" value="1"/>
</dbReference>
<protein>
    <submittedName>
        <fullName evidence="4">PRD domain protein</fullName>
    </submittedName>
</protein>
<comment type="caution">
    <text evidence="4">The sequence shown here is derived from an EMBL/GenBank/DDBJ whole genome shotgun (WGS) entry which is preliminary data.</text>
</comment>
<dbReference type="InterPro" id="IPR004701">
    <property type="entry name" value="PTS_EIIA_man-typ"/>
</dbReference>
<dbReference type="InterPro" id="IPR027417">
    <property type="entry name" value="P-loop_NTPase"/>
</dbReference>
<evidence type="ECO:0000259" key="3">
    <source>
        <dbReference type="PROSITE" id="PS51372"/>
    </source>
</evidence>
<dbReference type="PROSITE" id="PS51096">
    <property type="entry name" value="PTS_EIIA_TYPE_4"/>
    <property type="match status" value="1"/>
</dbReference>
<dbReference type="EMBL" id="ACGO02000002">
    <property type="protein sequence ID" value="EFJ69153.1"/>
    <property type="molecule type" value="Genomic_DNA"/>
</dbReference>
<keyword evidence="1" id="KW-0808">Transferase</keyword>
<dbReference type="AlphaFoldDB" id="A0AA87DL50"/>
<dbReference type="Proteomes" id="UP000003672">
    <property type="component" value="Unassembled WGS sequence"/>
</dbReference>
<organism evidence="4 5">
    <name type="scientific">Lactobacillus paragasseri JV-V03</name>
    <dbReference type="NCBI Taxonomy" id="525326"/>
    <lineage>
        <taxon>Bacteria</taxon>
        <taxon>Bacillati</taxon>
        <taxon>Bacillota</taxon>
        <taxon>Bacilli</taxon>
        <taxon>Lactobacillales</taxon>
        <taxon>Lactobacillaceae</taxon>
        <taxon>Lactobacillus</taxon>
    </lineage>
</organism>
<evidence type="ECO:0000259" key="2">
    <source>
        <dbReference type="PROSITE" id="PS51096"/>
    </source>
</evidence>
<evidence type="ECO:0000256" key="1">
    <source>
        <dbReference type="ARBA" id="ARBA00022679"/>
    </source>
</evidence>
<dbReference type="PROSITE" id="PS51372">
    <property type="entry name" value="PRD_2"/>
    <property type="match status" value="2"/>
</dbReference>
<dbReference type="GO" id="GO:0006355">
    <property type="term" value="P:regulation of DNA-templated transcription"/>
    <property type="evidence" value="ECO:0007669"/>
    <property type="project" value="InterPro"/>
</dbReference>
<dbReference type="Gene3D" id="3.40.50.510">
    <property type="entry name" value="Phosphotransferase system, mannose-type IIA component"/>
    <property type="match status" value="1"/>
</dbReference>
<dbReference type="GO" id="GO:0016740">
    <property type="term" value="F:transferase activity"/>
    <property type="evidence" value="ECO:0007669"/>
    <property type="project" value="UniProtKB-KW"/>
</dbReference>
<dbReference type="InterPro" id="IPR036662">
    <property type="entry name" value="PTS_EIIA_man-typ_sf"/>
</dbReference>
<feature type="domain" description="PRD" evidence="3">
    <location>
        <begin position="772"/>
        <end position="873"/>
    </location>
</feature>
<dbReference type="SUPFAM" id="SSF53062">
    <property type="entry name" value="PTS system fructose IIA component-like"/>
    <property type="match status" value="1"/>
</dbReference>
<accession>A0AA87DL50</accession>
<feature type="domain" description="PRD" evidence="3">
    <location>
        <begin position="425"/>
        <end position="531"/>
    </location>
</feature>
<dbReference type="InterPro" id="IPR011608">
    <property type="entry name" value="PRD"/>
</dbReference>
<evidence type="ECO:0000313" key="4">
    <source>
        <dbReference type="EMBL" id="EFJ69153.1"/>
    </source>
</evidence>
<reference evidence="4 5" key="1">
    <citation type="submission" date="2010-06" db="EMBL/GenBank/DDBJ databases">
        <authorList>
            <person name="Muzny D."/>
            <person name="Qin X."/>
            <person name="Buhay C."/>
            <person name="Dugan-Rocha S."/>
            <person name="Ding Y."/>
            <person name="Chen G."/>
            <person name="Hawes A."/>
            <person name="Holder M."/>
            <person name="Jhangiani S."/>
            <person name="Johnson A."/>
            <person name="Khan Z."/>
            <person name="Li Z."/>
            <person name="Liu W."/>
            <person name="Liu X."/>
            <person name="Perez L."/>
            <person name="Shen H."/>
            <person name="Wang Q."/>
            <person name="Watt J."/>
            <person name="Xi L."/>
            <person name="Xin Y."/>
            <person name="Zhou J."/>
            <person name="Deng J."/>
            <person name="Jiang H."/>
            <person name="Liu Y."/>
            <person name="Qu J."/>
            <person name="Song X.-Z."/>
            <person name="Zhang L."/>
            <person name="Villasana D."/>
            <person name="Johnson A."/>
            <person name="Liu J."/>
            <person name="Liyanage D."/>
            <person name="Lorensuhewa L."/>
            <person name="Robinson T."/>
            <person name="Song A."/>
            <person name="Song B.-B."/>
            <person name="Dinh H."/>
            <person name="Thornton R."/>
            <person name="Coyle M."/>
            <person name="Francisco L."/>
            <person name="Jackson L."/>
            <person name="Javaid M."/>
            <person name="Korchina V."/>
            <person name="Kovar C."/>
            <person name="Mata R."/>
            <person name="Mathew T."/>
            <person name="Ngo R."/>
            <person name="Nguyen L."/>
            <person name="Nguyen N."/>
            <person name="Okwuonu G."/>
            <person name="Ongeri F."/>
            <person name="Pham C."/>
            <person name="Simmons D."/>
            <person name="Wilczek-Boney K."/>
            <person name="Hale W."/>
            <person name="Jakkamsetti A."/>
            <person name="Pham P."/>
            <person name="Ruth R."/>
            <person name="San Lucas F."/>
            <person name="Warren J."/>
            <person name="Zhang J."/>
            <person name="Zhao Z."/>
            <person name="Zhou C."/>
            <person name="Zhu D."/>
            <person name="Lee S."/>
            <person name="Bess C."/>
            <person name="Blankenburg K."/>
            <person name="Forbes L."/>
            <person name="Fu Q."/>
            <person name="Gubbala S."/>
            <person name="Hirani K."/>
            <person name="Jayaseelan J.C."/>
            <person name="Lara F."/>
            <person name="Munidasa M."/>
            <person name="Palculict T."/>
            <person name="Patil S."/>
            <person name="Pu L.-L."/>
            <person name="Saada N."/>
            <person name="Tang L."/>
            <person name="Weissenberger G."/>
            <person name="Zhu Y."/>
            <person name="Hemphill L."/>
            <person name="Shang Y."/>
            <person name="Youmans B."/>
            <person name="Ayvaz T."/>
            <person name="Ross M."/>
            <person name="Santibanez J."/>
            <person name="Aqrawi P."/>
            <person name="Gross S."/>
            <person name="Joshi V."/>
            <person name="Fowler G."/>
            <person name="Nazareth L."/>
            <person name="Reid J."/>
            <person name="Worley K."/>
            <person name="Petrosino J."/>
            <person name="Highlander S."/>
            <person name="Gibbs R."/>
        </authorList>
    </citation>
    <scope>NUCLEOTIDE SEQUENCE [LARGE SCALE GENOMIC DNA]</scope>
    <source>
        <strain evidence="4 5">JV-V03</strain>
    </source>
</reference>
<dbReference type="GO" id="GO:0016020">
    <property type="term" value="C:membrane"/>
    <property type="evidence" value="ECO:0007669"/>
    <property type="project" value="InterPro"/>
</dbReference>
<dbReference type="Pfam" id="PF00874">
    <property type="entry name" value="PRD"/>
    <property type="match status" value="1"/>
</dbReference>